<keyword evidence="7 9" id="KW-0811">Translocation</keyword>
<gene>
    <name evidence="10" type="ORF">A2617_04870</name>
</gene>
<keyword evidence="6 9" id="KW-1133">Transmembrane helix</keyword>
<evidence type="ECO:0000256" key="9">
    <source>
        <dbReference type="RuleBase" id="RU365087"/>
    </source>
</evidence>
<dbReference type="EMBL" id="MFEC01000003">
    <property type="protein sequence ID" value="OGE71977.1"/>
    <property type="molecule type" value="Genomic_DNA"/>
</dbReference>
<evidence type="ECO:0000256" key="3">
    <source>
        <dbReference type="ARBA" id="ARBA00022448"/>
    </source>
</evidence>
<evidence type="ECO:0000313" key="10">
    <source>
        <dbReference type="EMBL" id="OGE71977.1"/>
    </source>
</evidence>
<comment type="similarity">
    <text evidence="2 9">Belongs to the SecG family.</text>
</comment>
<keyword evidence="3 9" id="KW-0813">Transport</keyword>
<comment type="subcellular location">
    <subcellularLocation>
        <location evidence="9">Cell membrane</location>
        <topology evidence="9">Multi-pass membrane protein</topology>
    </subcellularLocation>
    <subcellularLocation>
        <location evidence="1">Membrane</location>
        <topology evidence="1">Multi-pass membrane protein</topology>
    </subcellularLocation>
</comment>
<evidence type="ECO:0000256" key="2">
    <source>
        <dbReference type="ARBA" id="ARBA00008445"/>
    </source>
</evidence>
<dbReference type="GO" id="GO:0009306">
    <property type="term" value="P:protein secretion"/>
    <property type="evidence" value="ECO:0007669"/>
    <property type="project" value="UniProtKB-UniRule"/>
</dbReference>
<comment type="caution">
    <text evidence="9">Lacks conserved residue(s) required for the propagation of feature annotation.</text>
</comment>
<keyword evidence="4 9" id="KW-0812">Transmembrane</keyword>
<evidence type="ECO:0000256" key="6">
    <source>
        <dbReference type="ARBA" id="ARBA00022989"/>
    </source>
</evidence>
<evidence type="ECO:0000256" key="5">
    <source>
        <dbReference type="ARBA" id="ARBA00022927"/>
    </source>
</evidence>
<dbReference type="Proteomes" id="UP000177135">
    <property type="component" value="Unassembled WGS sequence"/>
</dbReference>
<sequence>MKAGIFSTLQIIFGAVLIVLILLQAKGTGLGSAFGGEMGFYKTKRGFEKLLFQLTIVIATLFLLVSLIGLIV</sequence>
<comment type="function">
    <text evidence="9">Involved in protein export. Participates in an early event of protein translocation.</text>
</comment>
<keyword evidence="8 9" id="KW-0472">Membrane</keyword>
<evidence type="ECO:0000256" key="7">
    <source>
        <dbReference type="ARBA" id="ARBA00023010"/>
    </source>
</evidence>
<keyword evidence="5 9" id="KW-0653">Protein transport</keyword>
<evidence type="ECO:0000256" key="8">
    <source>
        <dbReference type="ARBA" id="ARBA00023136"/>
    </source>
</evidence>
<protein>
    <recommendedName>
        <fullName evidence="9">Protein-export membrane protein SecG</fullName>
    </recommendedName>
</protein>
<dbReference type="NCBIfam" id="TIGR00810">
    <property type="entry name" value="secG"/>
    <property type="match status" value="1"/>
</dbReference>
<dbReference type="Pfam" id="PF03840">
    <property type="entry name" value="SecG"/>
    <property type="match status" value="1"/>
</dbReference>
<dbReference type="AlphaFoldDB" id="A0A1F5N2Y2"/>
<organism evidence="10 11">
    <name type="scientific">Candidatus Daviesbacteria bacterium RIFOXYD1_FULL_41_10</name>
    <dbReference type="NCBI Taxonomy" id="1797801"/>
    <lineage>
        <taxon>Bacteria</taxon>
        <taxon>Candidatus Daviesiibacteriota</taxon>
    </lineage>
</organism>
<comment type="caution">
    <text evidence="10">The sequence shown here is derived from an EMBL/GenBank/DDBJ whole genome shotgun (WGS) entry which is preliminary data.</text>
</comment>
<name>A0A1F5N2Y2_9BACT</name>
<feature type="transmembrane region" description="Helical" evidence="9">
    <location>
        <begin position="51"/>
        <end position="71"/>
    </location>
</feature>
<dbReference type="GO" id="GO:0005886">
    <property type="term" value="C:plasma membrane"/>
    <property type="evidence" value="ECO:0007669"/>
    <property type="project" value="UniProtKB-SubCell"/>
</dbReference>
<evidence type="ECO:0000313" key="11">
    <source>
        <dbReference type="Proteomes" id="UP000177135"/>
    </source>
</evidence>
<evidence type="ECO:0000256" key="4">
    <source>
        <dbReference type="ARBA" id="ARBA00022692"/>
    </source>
</evidence>
<proteinExistence type="inferred from homology"/>
<dbReference type="InterPro" id="IPR004692">
    <property type="entry name" value="SecG"/>
</dbReference>
<accession>A0A1F5N2Y2</accession>
<reference evidence="10 11" key="1">
    <citation type="journal article" date="2016" name="Nat. Commun.">
        <title>Thousands of microbial genomes shed light on interconnected biogeochemical processes in an aquifer system.</title>
        <authorList>
            <person name="Anantharaman K."/>
            <person name="Brown C.T."/>
            <person name="Hug L.A."/>
            <person name="Sharon I."/>
            <person name="Castelle C.J."/>
            <person name="Probst A.J."/>
            <person name="Thomas B.C."/>
            <person name="Singh A."/>
            <person name="Wilkins M.J."/>
            <person name="Karaoz U."/>
            <person name="Brodie E.L."/>
            <person name="Williams K.H."/>
            <person name="Hubbard S.S."/>
            <person name="Banfield J.F."/>
        </authorList>
    </citation>
    <scope>NUCLEOTIDE SEQUENCE [LARGE SCALE GENOMIC DNA]</scope>
</reference>
<evidence type="ECO:0000256" key="1">
    <source>
        <dbReference type="ARBA" id="ARBA00004141"/>
    </source>
</evidence>
<dbReference type="GO" id="GO:0015450">
    <property type="term" value="F:protein-transporting ATPase activity"/>
    <property type="evidence" value="ECO:0007669"/>
    <property type="project" value="UniProtKB-UniRule"/>
</dbReference>
<keyword evidence="9" id="KW-1003">Cell membrane</keyword>